<dbReference type="GO" id="GO:0016787">
    <property type="term" value="F:hydrolase activity"/>
    <property type="evidence" value="ECO:0007669"/>
    <property type="project" value="UniProtKB-KW"/>
</dbReference>
<evidence type="ECO:0000259" key="3">
    <source>
        <dbReference type="Pfam" id="PF13087"/>
    </source>
</evidence>
<dbReference type="Pfam" id="PF13086">
    <property type="entry name" value="AAA_11"/>
    <property type="match status" value="1"/>
</dbReference>
<reference evidence="5" key="1">
    <citation type="submission" date="2023-06" db="EMBL/GenBank/DDBJ databases">
        <title>Genome-scale phylogeny and comparative genomics of the fungal order Sordariales.</title>
        <authorList>
            <consortium name="Lawrence Berkeley National Laboratory"/>
            <person name="Hensen N."/>
            <person name="Bonometti L."/>
            <person name="Westerberg I."/>
            <person name="Brannstrom I.O."/>
            <person name="Guillou S."/>
            <person name="Cros-Aarteil S."/>
            <person name="Calhoun S."/>
            <person name="Haridas S."/>
            <person name="Kuo A."/>
            <person name="Mondo S."/>
            <person name="Pangilinan J."/>
            <person name="Riley R."/>
            <person name="Labutti K."/>
            <person name="Andreopoulos B."/>
            <person name="Lipzen A."/>
            <person name="Chen C."/>
            <person name="Yanf M."/>
            <person name="Daum C."/>
            <person name="Ng V."/>
            <person name="Clum A."/>
            <person name="Steindorff A."/>
            <person name="Ohm R."/>
            <person name="Martin F."/>
            <person name="Silar P."/>
            <person name="Natvig D."/>
            <person name="Lalanne C."/>
            <person name="Gautier V."/>
            <person name="Ament-Velasquez S.L."/>
            <person name="Kruys A."/>
            <person name="Hutchinson M.I."/>
            <person name="Powell A.J."/>
            <person name="Barry K."/>
            <person name="Miller A.N."/>
            <person name="Grigoriev I.V."/>
            <person name="Debuchy R."/>
            <person name="Gladieux P."/>
            <person name="Thoren M.H."/>
            <person name="Johannesson H."/>
        </authorList>
    </citation>
    <scope>NUCLEOTIDE SEQUENCE</scope>
    <source>
        <strain evidence="5">SMH2532-1</strain>
    </source>
</reference>
<comment type="caution">
    <text evidence="5">The sequence shown here is derived from an EMBL/GenBank/DDBJ whole genome shotgun (WGS) entry which is preliminary data.</text>
</comment>
<evidence type="ECO:0000256" key="1">
    <source>
        <dbReference type="ARBA" id="ARBA00022806"/>
    </source>
</evidence>
<dbReference type="EMBL" id="JAULSV010000001">
    <property type="protein sequence ID" value="KAK0656215.1"/>
    <property type="molecule type" value="Genomic_DNA"/>
</dbReference>
<evidence type="ECO:0000259" key="2">
    <source>
        <dbReference type="Pfam" id="PF13086"/>
    </source>
</evidence>
<dbReference type="InterPro" id="IPR045055">
    <property type="entry name" value="DNA2/NAM7-like"/>
</dbReference>
<sequence>METPAGFIDIDQRWQFRAEHPEPDEIVAEQTDPRTLPNNPVDRPWESEDAYFATQYHILRCEATEGLRYSVGSYWKAMESPYDDDHTWIYPQVRVKAYLLSRLGPIVRVEFSTERSQYKINWLQSRRLMPGKLVAITTKQDGFRKICKIATIAQRPYRDGLDQDPPQVDLMWVDLNDAVIDPTTELVMVESTHGYFEASKHALAGLQEVSRAGSPLIKYLTGAHNAERHPPFVLENPTMDLSSVVHTRDDTSLQQRLEAHNIVRDGMPNIETLTSLDNSQSSALHRIISQEMAIVQGPPGTGKTFTSVEAIKVMVATRRRQGGPPIIIAAQTNHALDHILMHCLDAGIRLVRVGGRTTEPLIRDCTMYETQQRCRLAPGDRYRAVDASRKGNMDVIQNLVDSVFGNKLLDPKALRNLGIITESQYKSLEDDEMEIDPSLQKLGPFSLWLGKDLIRAEVLQNRYKAPLEQYEACSEDFDESESDLQNIADDEDDYDRIKGRLVNMAHYWSGKQPSRAASRKSWTQIAERELSKAKDLFTISRDLRGIVYQYLQASYLAEMRPKFIHLFKLNQELCREAKEIKARQDARVVAGEKIDVVGCTTTGLTKYRKLLSALQPRSLLVEEAAETREANIVSALYPSIQQLILIGDHQQLAPHCDIHWLGSAPFNLDVSLFQRMVNLGMPFTMLNQQRRMKPELRSILSPFYPELTDHELVLSNKNRLDVPGMGGRNCWFFDHQWPEDTTSDRSKFNDQEADMIAGFFSYLVANGVPAEKITVLTFYTGQRKVILSKLKKHGSLVGLSFKVYTVDSYQGEENDIVLLSLVRSPRPERGAAIGFLEDPRRAVVAISRARCGFYVFGNIDNAFKAGAGSCGLWMKIWNGFAEQGRTQPQLGLPLVCQNHGSVNYIKEVDDWGGNAGGCDAQCSQIRPCGHRCALKCHP</sequence>
<keyword evidence="5" id="KW-0378">Hydrolase</keyword>
<dbReference type="InterPro" id="IPR047187">
    <property type="entry name" value="SF1_C_Upf1"/>
</dbReference>
<dbReference type="SUPFAM" id="SSF52540">
    <property type="entry name" value="P-loop containing nucleoside triphosphate hydrolases"/>
    <property type="match status" value="1"/>
</dbReference>
<dbReference type="InterPro" id="IPR041677">
    <property type="entry name" value="DNA2/NAM7_AAA_11"/>
</dbReference>
<evidence type="ECO:0000259" key="4">
    <source>
        <dbReference type="Pfam" id="PF25396"/>
    </source>
</evidence>
<dbReference type="GO" id="GO:0031048">
    <property type="term" value="P:regulatory ncRNA-mediated heterochromatin formation"/>
    <property type="evidence" value="ECO:0007669"/>
    <property type="project" value="TreeGrafter"/>
</dbReference>
<accession>A0AA39YQE6</accession>
<feature type="domain" description="ZNFX1" evidence="4">
    <location>
        <begin position="84"/>
        <end position="192"/>
    </location>
</feature>
<proteinExistence type="predicted"/>
<dbReference type="Proteomes" id="UP001174936">
    <property type="component" value="Unassembled WGS sequence"/>
</dbReference>
<dbReference type="InterPro" id="IPR057373">
    <property type="entry name" value="ZNFX1"/>
</dbReference>
<dbReference type="GO" id="GO:0031380">
    <property type="term" value="C:nuclear RNA-directed RNA polymerase complex"/>
    <property type="evidence" value="ECO:0007669"/>
    <property type="project" value="TreeGrafter"/>
</dbReference>
<dbReference type="PANTHER" id="PTHR10887">
    <property type="entry name" value="DNA2/NAM7 HELICASE FAMILY"/>
    <property type="match status" value="1"/>
</dbReference>
<organism evidence="5 6">
    <name type="scientific">Cercophora newfieldiana</name>
    <dbReference type="NCBI Taxonomy" id="92897"/>
    <lineage>
        <taxon>Eukaryota</taxon>
        <taxon>Fungi</taxon>
        <taxon>Dikarya</taxon>
        <taxon>Ascomycota</taxon>
        <taxon>Pezizomycotina</taxon>
        <taxon>Sordariomycetes</taxon>
        <taxon>Sordariomycetidae</taxon>
        <taxon>Sordariales</taxon>
        <taxon>Lasiosphaeriaceae</taxon>
        <taxon>Cercophora</taxon>
    </lineage>
</organism>
<dbReference type="Pfam" id="PF25396">
    <property type="entry name" value="ZNFX1"/>
    <property type="match status" value="1"/>
</dbReference>
<dbReference type="GO" id="GO:0004386">
    <property type="term" value="F:helicase activity"/>
    <property type="evidence" value="ECO:0007669"/>
    <property type="project" value="InterPro"/>
</dbReference>
<dbReference type="CDD" id="cd18808">
    <property type="entry name" value="SF1_C_Upf1"/>
    <property type="match status" value="1"/>
</dbReference>
<feature type="domain" description="DNA2/NAM7 helicase helicase" evidence="2">
    <location>
        <begin position="276"/>
        <end position="654"/>
    </location>
</feature>
<feature type="domain" description="DNA2/NAM7 helicase-like C-terminal" evidence="3">
    <location>
        <begin position="668"/>
        <end position="859"/>
    </location>
</feature>
<evidence type="ECO:0000313" key="5">
    <source>
        <dbReference type="EMBL" id="KAK0656215.1"/>
    </source>
</evidence>
<keyword evidence="1" id="KW-0547">Nucleotide-binding</keyword>
<dbReference type="InterPro" id="IPR027417">
    <property type="entry name" value="P-loop_NTPase"/>
</dbReference>
<gene>
    <name evidence="5" type="ORF">B0T16DRAFT_451818</name>
</gene>
<dbReference type="InterPro" id="IPR041679">
    <property type="entry name" value="DNA2/NAM7-like_C"/>
</dbReference>
<name>A0AA39YQE6_9PEZI</name>
<keyword evidence="1" id="KW-0067">ATP-binding</keyword>
<dbReference type="PANTHER" id="PTHR10887:SF341">
    <property type="entry name" value="NFX1-TYPE ZINC FINGER-CONTAINING PROTEIN 1"/>
    <property type="match status" value="1"/>
</dbReference>
<protein>
    <submittedName>
        <fullName evidence="5">P-loop containing nucleoside triphosphate hydrolase protein</fullName>
    </submittedName>
</protein>
<keyword evidence="1" id="KW-0347">Helicase</keyword>
<evidence type="ECO:0000313" key="6">
    <source>
        <dbReference type="Proteomes" id="UP001174936"/>
    </source>
</evidence>
<keyword evidence="6" id="KW-1185">Reference proteome</keyword>
<dbReference type="Pfam" id="PF13087">
    <property type="entry name" value="AAA_12"/>
    <property type="match status" value="1"/>
</dbReference>
<dbReference type="AlphaFoldDB" id="A0AA39YQE6"/>
<dbReference type="Gene3D" id="3.40.50.300">
    <property type="entry name" value="P-loop containing nucleotide triphosphate hydrolases"/>
    <property type="match status" value="3"/>
</dbReference>